<keyword evidence="2" id="KW-1185">Reference proteome</keyword>
<protein>
    <submittedName>
        <fullName evidence="1">Uncharacterized protein</fullName>
    </submittedName>
</protein>
<accession>A0ABR6BCF5</accession>
<gene>
    <name evidence="1" type="ORF">BC739_001738</name>
</gene>
<name>A0ABR6BCF5_9PSEU</name>
<organism evidence="1 2">
    <name type="scientific">Kutzneria viridogrisea</name>
    <dbReference type="NCBI Taxonomy" id="47990"/>
    <lineage>
        <taxon>Bacteria</taxon>
        <taxon>Bacillati</taxon>
        <taxon>Actinomycetota</taxon>
        <taxon>Actinomycetes</taxon>
        <taxon>Pseudonocardiales</taxon>
        <taxon>Pseudonocardiaceae</taxon>
        <taxon>Kutzneria</taxon>
    </lineage>
</organism>
<dbReference type="RefSeq" id="WP_318296066.1">
    <property type="nucleotide sequence ID" value="NZ_BAAABQ010000001.1"/>
</dbReference>
<reference evidence="1 2" key="1">
    <citation type="submission" date="2020-08" db="EMBL/GenBank/DDBJ databases">
        <title>Genomic Encyclopedia of Archaeal and Bacterial Type Strains, Phase II (KMG-II): from individual species to whole genera.</title>
        <authorList>
            <person name="Goeker M."/>
        </authorList>
    </citation>
    <scope>NUCLEOTIDE SEQUENCE [LARGE SCALE GENOMIC DNA]</scope>
    <source>
        <strain evidence="1 2">DSM 43850</strain>
    </source>
</reference>
<sequence>MGPWSTRRPAYLHALDKLVADGVAVKTQDKPRRFALAPAEATAAPAPTN</sequence>
<dbReference type="Proteomes" id="UP000517916">
    <property type="component" value="Unassembled WGS sequence"/>
</dbReference>
<evidence type="ECO:0000313" key="1">
    <source>
        <dbReference type="EMBL" id="MBA8924541.1"/>
    </source>
</evidence>
<evidence type="ECO:0000313" key="2">
    <source>
        <dbReference type="Proteomes" id="UP000517916"/>
    </source>
</evidence>
<proteinExistence type="predicted"/>
<dbReference type="EMBL" id="JACJID010000001">
    <property type="protein sequence ID" value="MBA8924541.1"/>
    <property type="molecule type" value="Genomic_DNA"/>
</dbReference>
<comment type="caution">
    <text evidence="1">The sequence shown here is derived from an EMBL/GenBank/DDBJ whole genome shotgun (WGS) entry which is preliminary data.</text>
</comment>